<protein>
    <submittedName>
        <fullName evidence="3">LytTR family transcriptional regulator DNA-binding domain-containing protein</fullName>
    </submittedName>
</protein>
<evidence type="ECO:0000313" key="4">
    <source>
        <dbReference type="Proteomes" id="UP001348149"/>
    </source>
</evidence>
<dbReference type="Gene3D" id="2.40.50.1020">
    <property type="entry name" value="LytTr DNA-binding domain"/>
    <property type="match status" value="1"/>
</dbReference>
<feature type="transmembrane region" description="Helical" evidence="1">
    <location>
        <begin position="75"/>
        <end position="94"/>
    </location>
</feature>
<keyword evidence="4" id="KW-1185">Reference proteome</keyword>
<dbReference type="Pfam" id="PF04397">
    <property type="entry name" value="LytTR"/>
    <property type="match status" value="1"/>
</dbReference>
<sequence length="259" mass="29236">MTFAQTFALVSHRLSLIFFGLATVAMYASDPPNLLSYMAAWKAALIWPLAAVMHLSLFVMGLLVFALLTRQFQRCVTFTPLVGALALTPTVLFSEWLAGYLSNGVYPPSVMQNFPFYFLSVQVFETVFIRFVVPLTDVLKETGAADSGTRSDRHILIGGRSIPVDDLHHIEARKHFVKIKTEDGEIEQRARMSDILAQTKGDDGIQPHRSWWVSQHARPRLDDDDGRPVLRLLDNTVVPIARARLEEVRRWLEKGFPAE</sequence>
<keyword evidence="1" id="KW-0812">Transmembrane</keyword>
<feature type="domain" description="HTH LytTR-type" evidence="2">
    <location>
        <begin position="161"/>
        <end position="254"/>
    </location>
</feature>
<keyword evidence="1" id="KW-1133">Transmembrane helix</keyword>
<feature type="transmembrane region" description="Helical" evidence="1">
    <location>
        <begin position="114"/>
        <end position="133"/>
    </location>
</feature>
<dbReference type="PROSITE" id="PS50930">
    <property type="entry name" value="HTH_LYTTR"/>
    <property type="match status" value="1"/>
</dbReference>
<keyword evidence="3" id="KW-0238">DNA-binding</keyword>
<dbReference type="RefSeq" id="WP_326295832.1">
    <property type="nucleotide sequence ID" value="NZ_JAYLLH010000003.1"/>
</dbReference>
<evidence type="ECO:0000256" key="1">
    <source>
        <dbReference type="SAM" id="Phobius"/>
    </source>
</evidence>
<accession>A0ABU6HCL4</accession>
<dbReference type="GO" id="GO:0003677">
    <property type="term" value="F:DNA binding"/>
    <property type="evidence" value="ECO:0007669"/>
    <property type="project" value="UniProtKB-KW"/>
</dbReference>
<name>A0ABU6HCL4_9RHOB</name>
<evidence type="ECO:0000313" key="3">
    <source>
        <dbReference type="EMBL" id="MEC3860203.1"/>
    </source>
</evidence>
<proteinExistence type="predicted"/>
<dbReference type="InterPro" id="IPR007492">
    <property type="entry name" value="LytTR_DNA-bd_dom"/>
</dbReference>
<dbReference type="SMART" id="SM00850">
    <property type="entry name" value="LytTR"/>
    <property type="match status" value="1"/>
</dbReference>
<dbReference type="Proteomes" id="UP001348149">
    <property type="component" value="Unassembled WGS sequence"/>
</dbReference>
<reference evidence="3 4" key="1">
    <citation type="submission" date="2024-01" db="EMBL/GenBank/DDBJ databases">
        <title>Mesobacterium rodlantinim sp. nov., isolated from shallow sea hydrothermal systems off Kueishantao Island.</title>
        <authorList>
            <person name="Su Z."/>
            <person name="Tang K."/>
        </authorList>
    </citation>
    <scope>NUCLEOTIDE SEQUENCE [LARGE SCALE GENOMIC DNA]</scope>
    <source>
        <strain evidence="3 4">TK19101</strain>
    </source>
</reference>
<feature type="transmembrane region" description="Helical" evidence="1">
    <location>
        <begin position="44"/>
        <end position="68"/>
    </location>
</feature>
<gene>
    <name evidence="3" type="ORF">VK792_02810</name>
</gene>
<comment type="caution">
    <text evidence="3">The sequence shown here is derived from an EMBL/GenBank/DDBJ whole genome shotgun (WGS) entry which is preliminary data.</text>
</comment>
<dbReference type="EMBL" id="JAYLLH010000003">
    <property type="protein sequence ID" value="MEC3860203.1"/>
    <property type="molecule type" value="Genomic_DNA"/>
</dbReference>
<keyword evidence="1" id="KW-0472">Membrane</keyword>
<evidence type="ECO:0000259" key="2">
    <source>
        <dbReference type="PROSITE" id="PS50930"/>
    </source>
</evidence>
<organism evidence="3 4">
    <name type="scientific">Mesobacterium hydrothermale</name>
    <dbReference type="NCBI Taxonomy" id="3111907"/>
    <lineage>
        <taxon>Bacteria</taxon>
        <taxon>Pseudomonadati</taxon>
        <taxon>Pseudomonadota</taxon>
        <taxon>Alphaproteobacteria</taxon>
        <taxon>Rhodobacterales</taxon>
        <taxon>Roseobacteraceae</taxon>
        <taxon>Mesobacterium</taxon>
    </lineage>
</organism>